<dbReference type="InterPro" id="IPR002223">
    <property type="entry name" value="Kunitz_BPTI"/>
</dbReference>
<proteinExistence type="evidence at transcript level"/>
<evidence type="ECO:0000256" key="1">
    <source>
        <dbReference type="SAM" id="SignalP"/>
    </source>
</evidence>
<dbReference type="GO" id="GO:0004867">
    <property type="term" value="F:serine-type endopeptidase inhibitor activity"/>
    <property type="evidence" value="ECO:0007669"/>
    <property type="project" value="InterPro"/>
</dbReference>
<evidence type="ECO:0000259" key="2">
    <source>
        <dbReference type="PROSITE" id="PS50279"/>
    </source>
</evidence>
<dbReference type="EMBL" id="GBBK01000486">
    <property type="protein sequence ID" value="JAC23996.1"/>
    <property type="molecule type" value="mRNA"/>
</dbReference>
<keyword evidence="1" id="KW-0732">Signal</keyword>
<dbReference type="InterPro" id="IPR036880">
    <property type="entry name" value="Kunitz_BPTI_sf"/>
</dbReference>
<accession>A0A023FQF8</accession>
<feature type="chain" id="PRO_5001517199" evidence="1">
    <location>
        <begin position="22"/>
        <end position="174"/>
    </location>
</feature>
<dbReference type="SUPFAM" id="SSF57362">
    <property type="entry name" value="BPTI-like"/>
    <property type="match status" value="2"/>
</dbReference>
<protein>
    <submittedName>
        <fullName evidence="3">Putative tick kunitz 1</fullName>
    </submittedName>
</protein>
<dbReference type="Gene3D" id="4.10.410.10">
    <property type="entry name" value="Pancreatic trypsin inhibitor Kunitz domain"/>
    <property type="match status" value="1"/>
</dbReference>
<evidence type="ECO:0000313" key="3">
    <source>
        <dbReference type="EMBL" id="JAC23996.1"/>
    </source>
</evidence>
<feature type="domain" description="BPTI/Kunitz inhibitor" evidence="2">
    <location>
        <begin position="43"/>
        <end position="98"/>
    </location>
</feature>
<feature type="signal peptide" evidence="1">
    <location>
        <begin position="1"/>
        <end position="21"/>
    </location>
</feature>
<dbReference type="Pfam" id="PF00014">
    <property type="entry name" value="Kunitz_BPTI"/>
    <property type="match status" value="1"/>
</dbReference>
<reference evidence="3" key="1">
    <citation type="submission" date="2014-03" db="EMBL/GenBank/DDBJ databases">
        <title>The sialotranscriptome of Amblyomma triste, Amblyomma parvum and Amblyomma cajennense ticks, uncovered by 454-based RNA-seq.</title>
        <authorList>
            <person name="Garcia G.R."/>
            <person name="Gardinassi L.G."/>
            <person name="Ribeiro J.M."/>
            <person name="Anatriello E."/>
            <person name="Ferreira B.R."/>
            <person name="Moreira H.N."/>
            <person name="Mafra C."/>
            <person name="Olegario M.M."/>
            <person name="Szabo P.J."/>
            <person name="Miranda-Santos I.K."/>
            <person name="Maruyama S.R."/>
        </authorList>
    </citation>
    <scope>NUCLEOTIDE SEQUENCE</scope>
    <source>
        <strain evidence="3">Uberlandia</strain>
        <tissue evidence="3">Salivary glands</tissue>
    </source>
</reference>
<name>A0A023FQF8_AMBCJ</name>
<dbReference type="PROSITE" id="PS50279">
    <property type="entry name" value="BPTI_KUNITZ_2"/>
    <property type="match status" value="1"/>
</dbReference>
<dbReference type="AlphaFoldDB" id="A0A023FQF8"/>
<sequence>MILSFLLQLLCLYGLTLDCYATAPKAEKRDDVLPRAITTNERCNMSIKPRKNGCKGVLIERYSYNKKTRKCVDYDVREDCFQENVNEFESRLDCLKACNPDSTCLKNDRTELPKNNRKNKTLYYYDPVDDFCEETSTKIAAKNTWPKGNLFFTQQRCIRECKPRHKVKGIVVPY</sequence>
<organism evidence="3">
    <name type="scientific">Amblyomma cajennense</name>
    <name type="common">Cayenne tick</name>
    <name type="synonym">Acarus cajennensis</name>
    <dbReference type="NCBI Taxonomy" id="34607"/>
    <lineage>
        <taxon>Eukaryota</taxon>
        <taxon>Metazoa</taxon>
        <taxon>Ecdysozoa</taxon>
        <taxon>Arthropoda</taxon>
        <taxon>Chelicerata</taxon>
        <taxon>Arachnida</taxon>
        <taxon>Acari</taxon>
        <taxon>Parasitiformes</taxon>
        <taxon>Ixodida</taxon>
        <taxon>Ixodoidea</taxon>
        <taxon>Ixodidae</taxon>
        <taxon>Amblyomminae</taxon>
        <taxon>Amblyomma</taxon>
    </lineage>
</organism>